<sequence length="424" mass="48285">MAKRRHRRRRKRPLRALLPLMLALLAAYLVFGEFDESDPAQNGSGADSSTASQTADENNGLSENGATQFQAENTDEEELAKRYYYSQLDENRQMIYRELVQGIAEHQETIITKGGDPDVTAEVYGWVYMDYPEYCWINGASHVTGYGEPKNYCEVVPEYTISAEEITGRQTQIKGAGNDFLSDIDRSMDDYGKIKAVFEKCIRQIDYVKDAPENQTLYSGLVNGQTVCAGYARTFQYLMNRLDIPVIYVTGTTDTGEAHGWNIVKCGDNYYNVDVTWGDPVFAEGESGEYNLPDDLIYYDFLCVSDAEFSDTHQADTNLPLPACNADDLEYYRQIGRYMDTFDATQILWEMETDIEETKEYSEFKFATDDLMAQVMEARPELLDKASGYLCSYYGLGSVKYTYSEDTATRKLMVFWQYKGEPSE</sequence>
<protein>
    <recommendedName>
        <fullName evidence="3">Transglutaminase-like domain-containing protein</fullName>
    </recommendedName>
</protein>
<dbReference type="InterPro" id="IPR002931">
    <property type="entry name" value="Transglutaminase-like"/>
</dbReference>
<dbReference type="EMBL" id="JAFHBD010000006">
    <property type="protein sequence ID" value="MBN2952370.1"/>
    <property type="molecule type" value="Genomic_DNA"/>
</dbReference>
<organism evidence="4 5">
    <name type="scientific">Fusicatenibacter saccharivorans</name>
    <dbReference type="NCBI Taxonomy" id="1150298"/>
    <lineage>
        <taxon>Bacteria</taxon>
        <taxon>Bacillati</taxon>
        <taxon>Bacillota</taxon>
        <taxon>Clostridia</taxon>
        <taxon>Lachnospirales</taxon>
        <taxon>Lachnospiraceae</taxon>
        <taxon>Fusicatenibacter</taxon>
    </lineage>
</organism>
<accession>A0A939CDK6</accession>
<dbReference type="SMART" id="SM00460">
    <property type="entry name" value="TGc"/>
    <property type="match status" value="1"/>
</dbReference>
<dbReference type="SUPFAM" id="SSF54001">
    <property type="entry name" value="Cysteine proteinases"/>
    <property type="match status" value="1"/>
</dbReference>
<gene>
    <name evidence="4" type="ORF">JTJ23_01965</name>
</gene>
<dbReference type="RefSeq" id="WP_082424619.1">
    <property type="nucleotide sequence ID" value="NZ_CZAL01000006.1"/>
</dbReference>
<evidence type="ECO:0000313" key="5">
    <source>
        <dbReference type="Proteomes" id="UP000737612"/>
    </source>
</evidence>
<feature type="chain" id="PRO_5036749566" description="Transglutaminase-like domain-containing protein" evidence="2">
    <location>
        <begin position="33"/>
        <end position="424"/>
    </location>
</feature>
<dbReference type="Proteomes" id="UP000737612">
    <property type="component" value="Unassembled WGS sequence"/>
</dbReference>
<reference evidence="4" key="1">
    <citation type="submission" date="2021-02" db="EMBL/GenBank/DDBJ databases">
        <title>Metagenome-assembled genomes from human diarrheal sample B26.</title>
        <authorList>
            <person name="Ateba T.P."/>
            <person name="Alayande K.A."/>
            <person name="Mwanza M."/>
        </authorList>
    </citation>
    <scope>NUCLEOTIDE SEQUENCE</scope>
    <source>
        <strain evidence="4">06WH</strain>
    </source>
</reference>
<evidence type="ECO:0000313" key="4">
    <source>
        <dbReference type="EMBL" id="MBN2952370.1"/>
    </source>
</evidence>
<dbReference type="Gene3D" id="3.10.620.30">
    <property type="match status" value="1"/>
</dbReference>
<feature type="domain" description="Transglutaminase-like" evidence="3">
    <location>
        <begin position="220"/>
        <end position="277"/>
    </location>
</feature>
<proteinExistence type="predicted"/>
<evidence type="ECO:0000256" key="2">
    <source>
        <dbReference type="SAM" id="SignalP"/>
    </source>
</evidence>
<dbReference type="AlphaFoldDB" id="A0A939CDK6"/>
<dbReference type="InterPro" id="IPR038765">
    <property type="entry name" value="Papain-like_cys_pep_sf"/>
</dbReference>
<keyword evidence="2" id="KW-0732">Signal</keyword>
<dbReference type="Pfam" id="PF01841">
    <property type="entry name" value="Transglut_core"/>
    <property type="match status" value="1"/>
</dbReference>
<evidence type="ECO:0000256" key="1">
    <source>
        <dbReference type="SAM" id="MobiDB-lite"/>
    </source>
</evidence>
<feature type="signal peptide" evidence="2">
    <location>
        <begin position="1"/>
        <end position="32"/>
    </location>
</feature>
<name>A0A939CDK6_9FIRM</name>
<dbReference type="OrthoDB" id="9788327at2"/>
<feature type="compositionally biased region" description="Polar residues" evidence="1">
    <location>
        <begin position="39"/>
        <end position="72"/>
    </location>
</feature>
<evidence type="ECO:0000259" key="3">
    <source>
        <dbReference type="SMART" id="SM00460"/>
    </source>
</evidence>
<comment type="caution">
    <text evidence="4">The sequence shown here is derived from an EMBL/GenBank/DDBJ whole genome shotgun (WGS) entry which is preliminary data.</text>
</comment>
<feature type="region of interest" description="Disordered" evidence="1">
    <location>
        <begin position="39"/>
        <end position="73"/>
    </location>
</feature>